<dbReference type="PANTHER" id="PTHR14614">
    <property type="entry name" value="HEPATOCELLULAR CARCINOMA-ASSOCIATED ANTIGEN"/>
    <property type="match status" value="1"/>
</dbReference>
<dbReference type="EMBL" id="CM000606">
    <property type="protein sequence ID" value="EEC50614.1"/>
    <property type="molecule type" value="Genomic_DNA"/>
</dbReference>
<dbReference type="Pfam" id="PF10294">
    <property type="entry name" value="Methyltransf_16"/>
    <property type="match status" value="1"/>
</dbReference>
<keyword evidence="3" id="KW-1185">Reference proteome</keyword>
<organism evidence="2 3">
    <name type="scientific">Phaeodactylum tricornutum (strain CCAP 1055/1)</name>
    <dbReference type="NCBI Taxonomy" id="556484"/>
    <lineage>
        <taxon>Eukaryota</taxon>
        <taxon>Sar</taxon>
        <taxon>Stramenopiles</taxon>
        <taxon>Ochrophyta</taxon>
        <taxon>Bacillariophyta</taxon>
        <taxon>Bacillariophyceae</taxon>
        <taxon>Bacillariophycidae</taxon>
        <taxon>Naviculales</taxon>
        <taxon>Phaeodactylaceae</taxon>
        <taxon>Phaeodactylum</taxon>
    </lineage>
</organism>
<dbReference type="STRING" id="556484.B7FT91"/>
<protein>
    <submittedName>
        <fullName evidence="2">Uncharacterized protein</fullName>
    </submittedName>
</protein>
<dbReference type="OrthoDB" id="205954at2759"/>
<dbReference type="InterPro" id="IPR019410">
    <property type="entry name" value="Methyltransf_16"/>
</dbReference>
<dbReference type="PaxDb" id="2850-Phatr33006"/>
<dbReference type="Gene3D" id="3.40.50.150">
    <property type="entry name" value="Vaccinia Virus protein VP39"/>
    <property type="match status" value="1"/>
</dbReference>
<evidence type="ECO:0000256" key="1">
    <source>
        <dbReference type="SAM" id="MobiDB-lite"/>
    </source>
</evidence>
<sequence>MNEDEIEGAVTRNLFRTDSDSSDEDDSVIDPIKENSRFSGTRATLRREVLHVTLEEKVGEVSIAQQLWPAAEFLARYILDVAESLETQASIDLNTHVSICSRENEQRSSAFRALQEALESKNSEKAAPIIELGAGLGLTGLEIATQLSVHVLSTELEEGIPMLKTIITVNKSAFKLGEKAVEAQELMWGNKAQSQDALLWYERVCGGVPRPLVVLGSDVVYWEELHDPLERTLYDLLSNTPPGSICILAGMRRWKSDTSFYKTLGKRSRTASHELYCSLLKEDLRRSEGSRQIMRIYAVQWVEREAKKAKQANGKIQLGFQ</sequence>
<dbReference type="Proteomes" id="UP000000759">
    <property type="component" value="Chromosome 2"/>
</dbReference>
<dbReference type="InParanoid" id="B7FT91"/>
<name>B7FT91_PHATC</name>
<proteinExistence type="predicted"/>
<dbReference type="GeneID" id="7197016"/>
<reference evidence="3" key="2">
    <citation type="submission" date="2008-08" db="EMBL/GenBank/DDBJ databases">
        <authorList>
            <consortium name="Diatom Consortium"/>
            <person name="Grigoriev I."/>
            <person name="Grimwood J."/>
            <person name="Kuo A."/>
            <person name="Otillar R.P."/>
            <person name="Salamov A."/>
            <person name="Detter J.C."/>
            <person name="Lindquist E."/>
            <person name="Shapiro H."/>
            <person name="Lucas S."/>
            <person name="Glavina del Rio T."/>
            <person name="Pitluck S."/>
            <person name="Rokhsar D."/>
            <person name="Bowler C."/>
        </authorList>
    </citation>
    <scope>GENOME REANNOTATION</scope>
    <source>
        <strain evidence="3">CCAP 1055/1</strain>
    </source>
</reference>
<evidence type="ECO:0000313" key="2">
    <source>
        <dbReference type="EMBL" id="EEC50614.1"/>
    </source>
</evidence>
<dbReference type="PANTHER" id="PTHR14614:SF132">
    <property type="entry name" value="PROTEIN-LYSINE METHYLTRANSFERASE C42C1.13"/>
    <property type="match status" value="1"/>
</dbReference>
<dbReference type="KEGG" id="pti:PHATRDRAFT_33006"/>
<dbReference type="HOGENOM" id="CLU_867305_0_0_1"/>
<accession>B7FT91</accession>
<evidence type="ECO:0000313" key="3">
    <source>
        <dbReference type="Proteomes" id="UP000000759"/>
    </source>
</evidence>
<dbReference type="RefSeq" id="XP_002177800.1">
    <property type="nucleotide sequence ID" value="XM_002177764.1"/>
</dbReference>
<dbReference type="InterPro" id="IPR029063">
    <property type="entry name" value="SAM-dependent_MTases_sf"/>
</dbReference>
<dbReference type="AlphaFoldDB" id="B7FT91"/>
<dbReference type="eggNOG" id="KOG2793">
    <property type="taxonomic scope" value="Eukaryota"/>
</dbReference>
<reference evidence="2 3" key="1">
    <citation type="journal article" date="2008" name="Nature">
        <title>The Phaeodactylum genome reveals the evolutionary history of diatom genomes.</title>
        <authorList>
            <person name="Bowler C."/>
            <person name="Allen A.E."/>
            <person name="Badger J.H."/>
            <person name="Grimwood J."/>
            <person name="Jabbari K."/>
            <person name="Kuo A."/>
            <person name="Maheswari U."/>
            <person name="Martens C."/>
            <person name="Maumus F."/>
            <person name="Otillar R.P."/>
            <person name="Rayko E."/>
            <person name="Salamov A."/>
            <person name="Vandepoele K."/>
            <person name="Beszteri B."/>
            <person name="Gruber A."/>
            <person name="Heijde M."/>
            <person name="Katinka M."/>
            <person name="Mock T."/>
            <person name="Valentin K."/>
            <person name="Verret F."/>
            <person name="Berges J.A."/>
            <person name="Brownlee C."/>
            <person name="Cadoret J.P."/>
            <person name="Chiovitti A."/>
            <person name="Choi C.J."/>
            <person name="Coesel S."/>
            <person name="De Martino A."/>
            <person name="Detter J.C."/>
            <person name="Durkin C."/>
            <person name="Falciatore A."/>
            <person name="Fournet J."/>
            <person name="Haruta M."/>
            <person name="Huysman M.J."/>
            <person name="Jenkins B.D."/>
            <person name="Jiroutova K."/>
            <person name="Jorgensen R.E."/>
            <person name="Joubert Y."/>
            <person name="Kaplan A."/>
            <person name="Kroger N."/>
            <person name="Kroth P.G."/>
            <person name="La Roche J."/>
            <person name="Lindquist E."/>
            <person name="Lommer M."/>
            <person name="Martin-Jezequel V."/>
            <person name="Lopez P.J."/>
            <person name="Lucas S."/>
            <person name="Mangogna M."/>
            <person name="McGinnis K."/>
            <person name="Medlin L.K."/>
            <person name="Montsant A."/>
            <person name="Oudot-Le Secq M.P."/>
            <person name="Napoli C."/>
            <person name="Obornik M."/>
            <person name="Parker M.S."/>
            <person name="Petit J.L."/>
            <person name="Porcel B.M."/>
            <person name="Poulsen N."/>
            <person name="Robison M."/>
            <person name="Rychlewski L."/>
            <person name="Rynearson T.A."/>
            <person name="Schmutz J."/>
            <person name="Shapiro H."/>
            <person name="Siaut M."/>
            <person name="Stanley M."/>
            <person name="Sussman M.R."/>
            <person name="Taylor A.R."/>
            <person name="Vardi A."/>
            <person name="von Dassow P."/>
            <person name="Vyverman W."/>
            <person name="Willis A."/>
            <person name="Wyrwicz L.S."/>
            <person name="Rokhsar D.S."/>
            <person name="Weissenbach J."/>
            <person name="Armbrust E.V."/>
            <person name="Green B.R."/>
            <person name="Van de Peer Y."/>
            <person name="Grigoriev I.V."/>
        </authorList>
    </citation>
    <scope>NUCLEOTIDE SEQUENCE [LARGE SCALE GENOMIC DNA]</scope>
    <source>
        <strain evidence="2 3">CCAP 1055/1</strain>
    </source>
</reference>
<feature type="region of interest" description="Disordered" evidence="1">
    <location>
        <begin position="1"/>
        <end position="27"/>
    </location>
</feature>
<gene>
    <name evidence="2" type="ORF">PHATRDRAFT_33006</name>
</gene>